<sequence>MISVEVSELSVGFGWLVRRVEETGERVRVSDGGEAVGVLLSAAELAELEHYAQRGGYRRPRVKAVRDYPLGPERQGPYVRYVHSDGVRRTFTRGRVVVAEFRSVDEVDWLEERARIGRRSLVPPDQDEHARIGHHNMGPEQAAAFEEFLGRQPPIGDGIAWIADGWKNQEPFTVIEFIKGVAAEDVVLAYGADAQDVRDGLTLEHVWACDKREGTDGVYEVLAFGEEGGWTWLGHHNTDYVFSRVLDPPPAQEITLMAIMARTIYSFSYYKDGEYQNRSPVEDGTEKQHEMYELIWYTPGEEPFEPDAPLAFLNTYIRGAEEGTEWVDGIALFFAGLERAFGLSLPQDAIMSGRVRCARPARR</sequence>
<keyword evidence="2" id="KW-1185">Reference proteome</keyword>
<organism evidence="1 2">
    <name type="scientific">Actinomadura spongiicola</name>
    <dbReference type="NCBI Taxonomy" id="2303421"/>
    <lineage>
        <taxon>Bacteria</taxon>
        <taxon>Bacillati</taxon>
        <taxon>Actinomycetota</taxon>
        <taxon>Actinomycetes</taxon>
        <taxon>Streptosporangiales</taxon>
        <taxon>Thermomonosporaceae</taxon>
        <taxon>Actinomadura</taxon>
    </lineage>
</organism>
<dbReference type="AlphaFoldDB" id="A0A372GNT9"/>
<accession>A0A372GNT9</accession>
<evidence type="ECO:0000313" key="1">
    <source>
        <dbReference type="EMBL" id="RFS87046.1"/>
    </source>
</evidence>
<dbReference type="NCBIfam" id="TIGR01552">
    <property type="entry name" value="phd_fam"/>
    <property type="match status" value="1"/>
</dbReference>
<evidence type="ECO:0000313" key="2">
    <source>
        <dbReference type="Proteomes" id="UP000262882"/>
    </source>
</evidence>
<dbReference type="OrthoDB" id="4031410at2"/>
<protein>
    <submittedName>
        <fullName evidence="1">Type II toxin-antitoxin system Phd/YefM family antitoxin</fullName>
    </submittedName>
</protein>
<proteinExistence type="predicted"/>
<dbReference type="Proteomes" id="UP000262882">
    <property type="component" value="Unassembled WGS sequence"/>
</dbReference>
<reference evidence="1 2" key="1">
    <citation type="submission" date="2018-08" db="EMBL/GenBank/DDBJ databases">
        <title>Actinomadura spongicola sp. nov., isolated from marine sponge Leucetta chagosensis.</title>
        <authorList>
            <person name="Li L."/>
            <person name="Lin H.W."/>
        </authorList>
    </citation>
    <scope>NUCLEOTIDE SEQUENCE [LARGE SCALE GENOMIC DNA]</scope>
    <source>
        <strain evidence="1 2">LHW52907</strain>
    </source>
</reference>
<comment type="caution">
    <text evidence="1">The sequence shown here is derived from an EMBL/GenBank/DDBJ whole genome shotgun (WGS) entry which is preliminary data.</text>
</comment>
<gene>
    <name evidence="1" type="ORF">D0T12_01990</name>
</gene>
<name>A0A372GNT9_9ACTN</name>
<dbReference type="EMBL" id="QVNQ01000001">
    <property type="protein sequence ID" value="RFS87046.1"/>
    <property type="molecule type" value="Genomic_DNA"/>
</dbReference>